<dbReference type="CDD" id="cd03506">
    <property type="entry name" value="Delta6-FADS-like"/>
    <property type="match status" value="1"/>
</dbReference>
<dbReference type="InterPro" id="IPR012171">
    <property type="entry name" value="Fatty_acid_desaturase"/>
</dbReference>
<evidence type="ECO:0000313" key="3">
    <source>
        <dbReference type="EMBL" id="MFD2162679.1"/>
    </source>
</evidence>
<evidence type="ECO:0000256" key="1">
    <source>
        <dbReference type="SAM" id="Phobius"/>
    </source>
</evidence>
<keyword evidence="1" id="KW-0472">Membrane</keyword>
<feature type="transmembrane region" description="Helical" evidence="1">
    <location>
        <begin position="38"/>
        <end position="59"/>
    </location>
</feature>
<dbReference type="PANTHER" id="PTHR19353:SF19">
    <property type="entry name" value="DELTA(5) FATTY ACID DESATURASE C-RELATED"/>
    <property type="match status" value="1"/>
</dbReference>
<feature type="domain" description="Fatty acid desaturase" evidence="2">
    <location>
        <begin position="63"/>
        <end position="334"/>
    </location>
</feature>
<protein>
    <submittedName>
        <fullName evidence="3">Fatty acid desaturase family protein</fullName>
    </submittedName>
</protein>
<reference evidence="4" key="1">
    <citation type="journal article" date="2019" name="Int. J. Syst. Evol. Microbiol.">
        <title>The Global Catalogue of Microorganisms (GCM) 10K type strain sequencing project: providing services to taxonomists for standard genome sequencing and annotation.</title>
        <authorList>
            <consortium name="The Broad Institute Genomics Platform"/>
            <consortium name="The Broad Institute Genome Sequencing Center for Infectious Disease"/>
            <person name="Wu L."/>
            <person name="Ma J."/>
        </authorList>
    </citation>
    <scope>NUCLEOTIDE SEQUENCE [LARGE SCALE GENOMIC DNA]</scope>
    <source>
        <strain evidence="4">KCTC 42217</strain>
    </source>
</reference>
<feature type="transmembrane region" description="Helical" evidence="1">
    <location>
        <begin position="202"/>
        <end position="223"/>
    </location>
</feature>
<dbReference type="PANTHER" id="PTHR19353">
    <property type="entry name" value="FATTY ACID DESATURASE 2"/>
    <property type="match status" value="1"/>
</dbReference>
<sequence length="370" mass="42561">MTKVSFNSQNTLFYNTLKSKVDNYFISNNLCVSGGWRLFFKSLFLIASLVGLYVTLVFFTPNVWVSVLLCCFLGLTFAAIGFNIMHEGGHGSFSKNKILNAFGAYSLNIMGGTIYFWKQKHNINHHTYTNIDGMDHDIDIKFMRMHSEQEKHGYHKYQHLYWVVLYGISYMAWILFQDFEKYFTQKMGPKDSPRKMAFQEHLIFWSTKVFYVSVYLVIPMLMVGVLPTIAGFLIAGFVCGYSISIVFQLAHVIEGTQFPVPHPATNKIEEEWAVHQVTTTANFATRSKLVSWFVGGLNFQVEHHLFPRISHIHYPQINKFVIETCKEFNVRYIEHPTVLSAFVSHLTHIKNLGDPVGATFKTPAYQPQEA</sequence>
<dbReference type="Pfam" id="PF00487">
    <property type="entry name" value="FA_desaturase"/>
    <property type="match status" value="1"/>
</dbReference>
<name>A0ABW4ZKR7_9SPHI</name>
<dbReference type="RefSeq" id="WP_255903128.1">
    <property type="nucleotide sequence ID" value="NZ_JAFMZO010000003.1"/>
</dbReference>
<dbReference type="InterPro" id="IPR005804">
    <property type="entry name" value="FA_desaturase_dom"/>
</dbReference>
<feature type="transmembrane region" description="Helical" evidence="1">
    <location>
        <begin position="98"/>
        <end position="117"/>
    </location>
</feature>
<dbReference type="Proteomes" id="UP001597387">
    <property type="component" value="Unassembled WGS sequence"/>
</dbReference>
<accession>A0ABW4ZKR7</accession>
<comment type="caution">
    <text evidence="3">The sequence shown here is derived from an EMBL/GenBank/DDBJ whole genome shotgun (WGS) entry which is preliminary data.</text>
</comment>
<dbReference type="PIRSF" id="PIRSF015921">
    <property type="entry name" value="FA_sphinglp_des"/>
    <property type="match status" value="1"/>
</dbReference>
<evidence type="ECO:0000259" key="2">
    <source>
        <dbReference type="Pfam" id="PF00487"/>
    </source>
</evidence>
<keyword evidence="1" id="KW-0812">Transmembrane</keyword>
<gene>
    <name evidence="3" type="ORF">ACFSJU_09775</name>
</gene>
<dbReference type="EMBL" id="JBHUHZ010000001">
    <property type="protein sequence ID" value="MFD2162679.1"/>
    <property type="molecule type" value="Genomic_DNA"/>
</dbReference>
<feature type="transmembrane region" description="Helical" evidence="1">
    <location>
        <begin position="229"/>
        <end position="250"/>
    </location>
</feature>
<keyword evidence="4" id="KW-1185">Reference proteome</keyword>
<proteinExistence type="predicted"/>
<feature type="transmembrane region" description="Helical" evidence="1">
    <location>
        <begin position="159"/>
        <end position="176"/>
    </location>
</feature>
<evidence type="ECO:0000313" key="4">
    <source>
        <dbReference type="Proteomes" id="UP001597387"/>
    </source>
</evidence>
<feature type="transmembrane region" description="Helical" evidence="1">
    <location>
        <begin position="65"/>
        <end position="86"/>
    </location>
</feature>
<organism evidence="3 4">
    <name type="scientific">Paradesertivirga mongoliensis</name>
    <dbReference type="NCBI Taxonomy" id="2100740"/>
    <lineage>
        <taxon>Bacteria</taxon>
        <taxon>Pseudomonadati</taxon>
        <taxon>Bacteroidota</taxon>
        <taxon>Sphingobacteriia</taxon>
        <taxon>Sphingobacteriales</taxon>
        <taxon>Sphingobacteriaceae</taxon>
        <taxon>Paradesertivirga</taxon>
    </lineage>
</organism>
<keyword evidence="1" id="KW-1133">Transmembrane helix</keyword>